<dbReference type="AlphaFoldDB" id="A0A3B7MHX2"/>
<comment type="similarity">
    <text evidence="2">Belongs to the protease PrsW family.</text>
</comment>
<dbReference type="GO" id="GO:0005886">
    <property type="term" value="C:plasma membrane"/>
    <property type="evidence" value="ECO:0007669"/>
    <property type="project" value="UniProtKB-SubCell"/>
</dbReference>
<evidence type="ECO:0000256" key="3">
    <source>
        <dbReference type="ARBA" id="ARBA00018997"/>
    </source>
</evidence>
<keyword evidence="5 11" id="KW-0645">Protease</keyword>
<evidence type="ECO:0000256" key="1">
    <source>
        <dbReference type="ARBA" id="ARBA00004651"/>
    </source>
</evidence>
<accession>A0A3B7MHX2</accession>
<dbReference type="PIRSF" id="PIRSF016933">
    <property type="entry name" value="PrsW"/>
    <property type="match status" value="1"/>
</dbReference>
<dbReference type="InterPro" id="IPR023596">
    <property type="entry name" value="Peptidase_PrsW_arch/bac"/>
</dbReference>
<dbReference type="EMBL" id="CP032157">
    <property type="protein sequence ID" value="AXY73992.1"/>
    <property type="molecule type" value="Genomic_DNA"/>
</dbReference>
<dbReference type="GO" id="GO:0008233">
    <property type="term" value="F:peptidase activity"/>
    <property type="evidence" value="ECO:0007669"/>
    <property type="project" value="UniProtKB-KW"/>
</dbReference>
<keyword evidence="9 10" id="KW-0472">Membrane</keyword>
<evidence type="ECO:0000313" key="11">
    <source>
        <dbReference type="EMBL" id="AXY73992.1"/>
    </source>
</evidence>
<evidence type="ECO:0000256" key="9">
    <source>
        <dbReference type="ARBA" id="ARBA00023136"/>
    </source>
</evidence>
<dbReference type="KEGG" id="pseg:D3H65_08350"/>
<dbReference type="Proteomes" id="UP000263900">
    <property type="component" value="Chromosome"/>
</dbReference>
<keyword evidence="6 10" id="KW-0812">Transmembrane</keyword>
<evidence type="ECO:0000313" key="12">
    <source>
        <dbReference type="Proteomes" id="UP000263900"/>
    </source>
</evidence>
<feature type="transmembrane region" description="Helical" evidence="10">
    <location>
        <begin position="139"/>
        <end position="158"/>
    </location>
</feature>
<keyword evidence="8 10" id="KW-1133">Transmembrane helix</keyword>
<evidence type="ECO:0000256" key="8">
    <source>
        <dbReference type="ARBA" id="ARBA00022989"/>
    </source>
</evidence>
<feature type="transmembrane region" description="Helical" evidence="10">
    <location>
        <begin position="33"/>
        <end position="50"/>
    </location>
</feature>
<organism evidence="11 12">
    <name type="scientific">Paraflavitalea soli</name>
    <dbReference type="NCBI Taxonomy" id="2315862"/>
    <lineage>
        <taxon>Bacteria</taxon>
        <taxon>Pseudomonadati</taxon>
        <taxon>Bacteroidota</taxon>
        <taxon>Chitinophagia</taxon>
        <taxon>Chitinophagales</taxon>
        <taxon>Chitinophagaceae</taxon>
        <taxon>Paraflavitalea</taxon>
    </lineage>
</organism>
<evidence type="ECO:0000256" key="6">
    <source>
        <dbReference type="ARBA" id="ARBA00022692"/>
    </source>
</evidence>
<evidence type="ECO:0000256" key="7">
    <source>
        <dbReference type="ARBA" id="ARBA00022801"/>
    </source>
</evidence>
<dbReference type="GO" id="GO:0006508">
    <property type="term" value="P:proteolysis"/>
    <property type="evidence" value="ECO:0007669"/>
    <property type="project" value="UniProtKB-KW"/>
</dbReference>
<keyword evidence="12" id="KW-1185">Reference proteome</keyword>
<feature type="transmembrane region" description="Helical" evidence="10">
    <location>
        <begin position="70"/>
        <end position="94"/>
    </location>
</feature>
<evidence type="ECO:0000256" key="2">
    <source>
        <dbReference type="ARBA" id="ARBA00009165"/>
    </source>
</evidence>
<protein>
    <recommendedName>
        <fullName evidence="3">Protease PrsW</fullName>
    </recommendedName>
</protein>
<keyword evidence="7" id="KW-0378">Hydrolase</keyword>
<dbReference type="PANTHER" id="PTHR36844">
    <property type="entry name" value="PROTEASE PRSW"/>
    <property type="match status" value="1"/>
</dbReference>
<reference evidence="11 12" key="1">
    <citation type="submission" date="2018-09" db="EMBL/GenBank/DDBJ databases">
        <title>Genome sequencing of strain 6GH32-13.</title>
        <authorList>
            <person name="Weon H.-Y."/>
            <person name="Heo J."/>
            <person name="Kwon S.-W."/>
        </authorList>
    </citation>
    <scope>NUCLEOTIDE SEQUENCE [LARGE SCALE GENOMIC DNA]</scope>
    <source>
        <strain evidence="11 12">5GH32-13</strain>
    </source>
</reference>
<keyword evidence="4" id="KW-1003">Cell membrane</keyword>
<evidence type="ECO:0000256" key="10">
    <source>
        <dbReference type="SAM" id="Phobius"/>
    </source>
</evidence>
<feature type="transmembrane region" description="Helical" evidence="10">
    <location>
        <begin position="6"/>
        <end position="21"/>
    </location>
</feature>
<dbReference type="RefSeq" id="WP_119049879.1">
    <property type="nucleotide sequence ID" value="NZ_CP032157.1"/>
</dbReference>
<gene>
    <name evidence="11" type="ORF">D3H65_08350</name>
</gene>
<comment type="subcellular location">
    <subcellularLocation>
        <location evidence="1">Cell membrane</location>
        <topology evidence="1">Multi-pass membrane protein</topology>
    </subcellularLocation>
</comment>
<proteinExistence type="inferred from homology"/>
<dbReference type="PANTHER" id="PTHR36844:SF1">
    <property type="entry name" value="PROTEASE PRSW"/>
    <property type="match status" value="1"/>
</dbReference>
<feature type="transmembrane region" description="Helical" evidence="10">
    <location>
        <begin position="170"/>
        <end position="190"/>
    </location>
</feature>
<evidence type="ECO:0000256" key="4">
    <source>
        <dbReference type="ARBA" id="ARBA00022475"/>
    </source>
</evidence>
<dbReference type="InterPro" id="IPR026898">
    <property type="entry name" value="PrsW"/>
</dbReference>
<evidence type="ECO:0000256" key="5">
    <source>
        <dbReference type="ARBA" id="ARBA00022670"/>
    </source>
</evidence>
<name>A0A3B7MHX2_9BACT</name>
<dbReference type="Pfam" id="PF13367">
    <property type="entry name" value="PrsW-protease"/>
    <property type="match status" value="1"/>
</dbReference>
<feature type="transmembrane region" description="Helical" evidence="10">
    <location>
        <begin position="196"/>
        <end position="216"/>
    </location>
</feature>
<sequence length="242" mass="27687">MLSLLALSLAPGIAIIFYIYSKDKYDREPFENLFISFLLGVVCTVPASLIQRNLQPQLDHLVSPYSISYYFIWAFILVAFSEEGCKYLALRLYSYRQKAFNEPFDGIVYSVMVSMGFATLENILYVFQHGFATGILRMFLSVPAHACFGVLMGYHTGLARFDPARAPLHLWKGVLLAVFFHGSFDFFLFLQNNPSVTRYVSESFLILGALVSYWMAIRLSLRSIRQHQALSKQVFENPRDIL</sequence>
<feature type="transmembrane region" description="Helical" evidence="10">
    <location>
        <begin position="106"/>
        <end position="127"/>
    </location>
</feature>
<dbReference type="OrthoDB" id="5504276at2"/>